<protein>
    <recommendedName>
        <fullName evidence="2">Fungal-type protein kinase domain-containing protein</fullName>
    </recommendedName>
</protein>
<feature type="compositionally biased region" description="Basic and acidic residues" evidence="1">
    <location>
        <begin position="389"/>
        <end position="405"/>
    </location>
</feature>
<dbReference type="InterPro" id="IPR040976">
    <property type="entry name" value="Pkinase_fungal"/>
</dbReference>
<feature type="region of interest" description="Disordered" evidence="1">
    <location>
        <begin position="383"/>
        <end position="416"/>
    </location>
</feature>
<evidence type="ECO:0000259" key="2">
    <source>
        <dbReference type="Pfam" id="PF17667"/>
    </source>
</evidence>
<gene>
    <name evidence="3" type="ORF">OH76DRAFT_1412469</name>
</gene>
<dbReference type="PANTHER" id="PTHR38248">
    <property type="entry name" value="FUNK1 6"/>
    <property type="match status" value="1"/>
</dbReference>
<dbReference type="AlphaFoldDB" id="A0A371CL55"/>
<dbReference type="EMBL" id="KZ857527">
    <property type="protein sequence ID" value="RDX41013.1"/>
    <property type="molecule type" value="Genomic_DNA"/>
</dbReference>
<dbReference type="OrthoDB" id="2755887at2759"/>
<feature type="compositionally biased region" description="Basic and acidic residues" evidence="1">
    <location>
        <begin position="732"/>
        <end position="741"/>
    </location>
</feature>
<dbReference type="PANTHER" id="PTHR38248:SF2">
    <property type="entry name" value="FUNK1 11"/>
    <property type="match status" value="1"/>
</dbReference>
<dbReference type="Pfam" id="PF17667">
    <property type="entry name" value="Pkinase_fungal"/>
    <property type="match status" value="2"/>
</dbReference>
<evidence type="ECO:0000313" key="3">
    <source>
        <dbReference type="EMBL" id="RDX41013.1"/>
    </source>
</evidence>
<feature type="region of interest" description="Disordered" evidence="1">
    <location>
        <begin position="228"/>
        <end position="247"/>
    </location>
</feature>
<accession>A0A371CL55</accession>
<evidence type="ECO:0000256" key="1">
    <source>
        <dbReference type="SAM" id="MobiDB-lite"/>
    </source>
</evidence>
<reference evidence="3 4" key="1">
    <citation type="journal article" date="2018" name="Biotechnol. Biofuels">
        <title>Integrative visual omics of the white-rot fungus Polyporus brumalis exposes the biotechnological potential of its oxidative enzymes for delignifying raw plant biomass.</title>
        <authorList>
            <person name="Miyauchi S."/>
            <person name="Rancon A."/>
            <person name="Drula E."/>
            <person name="Hage H."/>
            <person name="Chaduli D."/>
            <person name="Favel A."/>
            <person name="Grisel S."/>
            <person name="Henrissat B."/>
            <person name="Herpoel-Gimbert I."/>
            <person name="Ruiz-Duenas F.J."/>
            <person name="Chevret D."/>
            <person name="Hainaut M."/>
            <person name="Lin J."/>
            <person name="Wang M."/>
            <person name="Pangilinan J."/>
            <person name="Lipzen A."/>
            <person name="Lesage-Meessen L."/>
            <person name="Navarro D."/>
            <person name="Riley R."/>
            <person name="Grigoriev I.V."/>
            <person name="Zhou S."/>
            <person name="Raouche S."/>
            <person name="Rosso M.N."/>
        </authorList>
    </citation>
    <scope>NUCLEOTIDE SEQUENCE [LARGE SCALE GENOMIC DNA]</scope>
    <source>
        <strain evidence="3 4">BRFM 1820</strain>
    </source>
</reference>
<sequence length="761" mass="87240">MVVDVCLRPSDFLDAFLPLPPEGPTRPKPSGVNFDNVTGFRTAKDLAERWVDCVNRVRSLCSGYVICLSQESWDPTSRKEDKIDGAIYLRRKHPIDGRPHWGRQRALVEFTNGCISDDPYGDGEYQAQTRLAVAAYAAHAFTRQQRTANFTFFVIRTKARVVRWERAGPTFTEAFDYVDNPELMCEFLWRFSMLSEEDIGLDFSAKLLGKRHRWYKLMDEIAQGPLKGQSEDIPADEGTITPIPPDSSSRPLPLGAFTYVRERFAASLRDEDWPRYRVAVPTDRPGHFKYFLIGKPDIHASGIVGEGIRGYVAVDVDTKRFVWMKDTWRPYYVDVEAEGDILRRLNEVHVPNIPTLICAGDIRQETQMGYHWELDCRTQYGGETGQETRGSKRDHSGAPKREGIGKKGGQSSPPRHLSHYRLVVNEICLPFKDFKTSRQLIQVVSDCVEAHEGAVTKTRLLHRNVSISNLLICPAFVEEDCRAVVKWMGLLINWEQSKPIPKDGDVDRARQPGREANLFSSVALQHWKWLHADIEDDIESFFRIIIYAGVRYLRSNIRSEPRGILRARAFILDHFSRCKCEEEKTRSCSIKLNVMSTGDLSYGLRSLHFDCDGRSWQPTGHPLDTVVYSMLPLFKARYATLEYDRQLFRWYGKCKKTRTRESSNKPVPPANLPQSIYDSAVQLETHAYFKNLLKRLLEGADWPTEDYVGDVFVARDDDDWDDDDAETTCSSNDDHADRDTKDDGDDNPEIKRLKAIAHYYK</sequence>
<dbReference type="Proteomes" id="UP000256964">
    <property type="component" value="Unassembled WGS sequence"/>
</dbReference>
<feature type="domain" description="Fungal-type protein kinase" evidence="2">
    <location>
        <begin position="289"/>
        <end position="547"/>
    </location>
</feature>
<organism evidence="3 4">
    <name type="scientific">Lentinus brumalis</name>
    <dbReference type="NCBI Taxonomy" id="2498619"/>
    <lineage>
        <taxon>Eukaryota</taxon>
        <taxon>Fungi</taxon>
        <taxon>Dikarya</taxon>
        <taxon>Basidiomycota</taxon>
        <taxon>Agaricomycotina</taxon>
        <taxon>Agaricomycetes</taxon>
        <taxon>Polyporales</taxon>
        <taxon>Polyporaceae</taxon>
        <taxon>Lentinus</taxon>
    </lineage>
</organism>
<keyword evidence="4" id="KW-1185">Reference proteome</keyword>
<evidence type="ECO:0000313" key="4">
    <source>
        <dbReference type="Proteomes" id="UP000256964"/>
    </source>
</evidence>
<proteinExistence type="predicted"/>
<feature type="region of interest" description="Disordered" evidence="1">
    <location>
        <begin position="719"/>
        <end position="748"/>
    </location>
</feature>
<name>A0A371CL55_9APHY</name>
<feature type="domain" description="Fungal-type protein kinase" evidence="2">
    <location>
        <begin position="127"/>
        <end position="205"/>
    </location>
</feature>